<evidence type="ECO:0000313" key="1">
    <source>
        <dbReference type="EMBL" id="MBI2876580.1"/>
    </source>
</evidence>
<dbReference type="Pfam" id="PF14516">
    <property type="entry name" value="AAA_35"/>
    <property type="match status" value="1"/>
</dbReference>
<dbReference type="EMBL" id="JACPRF010000209">
    <property type="protein sequence ID" value="MBI2876580.1"/>
    <property type="molecule type" value="Genomic_DNA"/>
</dbReference>
<reference evidence="1" key="1">
    <citation type="submission" date="2020-07" db="EMBL/GenBank/DDBJ databases">
        <title>Huge and variable diversity of episymbiotic CPR bacteria and DPANN archaea in groundwater ecosystems.</title>
        <authorList>
            <person name="He C.Y."/>
            <person name="Keren R."/>
            <person name="Whittaker M."/>
            <person name="Farag I.F."/>
            <person name="Doudna J."/>
            <person name="Cate J.H.D."/>
            <person name="Banfield J.F."/>
        </authorList>
    </citation>
    <scope>NUCLEOTIDE SEQUENCE</scope>
    <source>
        <strain evidence="1">NC_groundwater_672_Ag_B-0.1um_62_36</strain>
    </source>
</reference>
<evidence type="ECO:0000313" key="2">
    <source>
        <dbReference type="Proteomes" id="UP000769766"/>
    </source>
</evidence>
<organism evidence="1 2">
    <name type="scientific">Tectimicrobiota bacterium</name>
    <dbReference type="NCBI Taxonomy" id="2528274"/>
    <lineage>
        <taxon>Bacteria</taxon>
        <taxon>Pseudomonadati</taxon>
        <taxon>Nitrospinota/Tectimicrobiota group</taxon>
        <taxon>Candidatus Tectimicrobiota</taxon>
    </lineage>
</organism>
<gene>
    <name evidence="1" type="ORF">HYY20_06840</name>
</gene>
<name>A0A932G0Q9_UNCTE</name>
<sequence>MEGDEMDPQSTFYVERPSDQIALEAIGRQGVTITIKGARQMGKSSLLVRTMDAAVEADKRIASWPAIPMHRYGWCG</sequence>
<dbReference type="AlphaFoldDB" id="A0A932G0Q9"/>
<dbReference type="Proteomes" id="UP000769766">
    <property type="component" value="Unassembled WGS sequence"/>
</dbReference>
<accession>A0A932G0Q9</accession>
<proteinExistence type="predicted"/>
<protein>
    <submittedName>
        <fullName evidence="1">AAA-like domain-containing protein</fullName>
    </submittedName>
</protein>
<comment type="caution">
    <text evidence="1">The sequence shown here is derived from an EMBL/GenBank/DDBJ whole genome shotgun (WGS) entry which is preliminary data.</text>
</comment>